<sequence>FHRKEGSKGQHDGDVHREGNLRQGGKEKGRDNGVPADTSREKEVVQPAVNGGHVSSYVGAVLNVEETHNVRVAKQNPTGSMIQWGGLRHSSIKEDASWAK</sequence>
<feature type="compositionally biased region" description="Basic and acidic residues" evidence="1">
    <location>
        <begin position="1"/>
        <end position="31"/>
    </location>
</feature>
<reference evidence="2 3" key="1">
    <citation type="journal article" date="2014" name="Am. J. Bot.">
        <title>Genome assembly and annotation for red clover (Trifolium pratense; Fabaceae).</title>
        <authorList>
            <person name="Istvanek J."/>
            <person name="Jaros M."/>
            <person name="Krenek A."/>
            <person name="Repkova J."/>
        </authorList>
    </citation>
    <scope>NUCLEOTIDE SEQUENCE [LARGE SCALE GENOMIC DNA]</scope>
    <source>
        <strain evidence="3">cv. Tatra</strain>
        <tissue evidence="2">Young leaves</tissue>
    </source>
</reference>
<comment type="caution">
    <text evidence="2">The sequence shown here is derived from an EMBL/GenBank/DDBJ whole genome shotgun (WGS) entry which is preliminary data.</text>
</comment>
<dbReference type="Proteomes" id="UP000236291">
    <property type="component" value="Unassembled WGS sequence"/>
</dbReference>
<dbReference type="EMBL" id="ASHM01025580">
    <property type="protein sequence ID" value="PNX73131.1"/>
    <property type="molecule type" value="Genomic_DNA"/>
</dbReference>
<name>A0A2K3L3L9_TRIPR</name>
<feature type="non-terminal residue" evidence="2">
    <location>
        <position position="1"/>
    </location>
</feature>
<accession>A0A2K3L3L9</accession>
<reference evidence="2 3" key="2">
    <citation type="journal article" date="2017" name="Front. Plant Sci.">
        <title>Gene Classification and Mining of Molecular Markers Useful in Red Clover (Trifolium pratense) Breeding.</title>
        <authorList>
            <person name="Istvanek J."/>
            <person name="Dluhosova J."/>
            <person name="Dluhos P."/>
            <person name="Patkova L."/>
            <person name="Nedelnik J."/>
            <person name="Repkova J."/>
        </authorList>
    </citation>
    <scope>NUCLEOTIDE SEQUENCE [LARGE SCALE GENOMIC DNA]</scope>
    <source>
        <strain evidence="3">cv. Tatra</strain>
        <tissue evidence="2">Young leaves</tissue>
    </source>
</reference>
<evidence type="ECO:0000256" key="1">
    <source>
        <dbReference type="SAM" id="MobiDB-lite"/>
    </source>
</evidence>
<evidence type="ECO:0000313" key="2">
    <source>
        <dbReference type="EMBL" id="PNX73131.1"/>
    </source>
</evidence>
<gene>
    <name evidence="2" type="ORF">L195_g029029</name>
</gene>
<protein>
    <submittedName>
        <fullName evidence="2">Uncharacterized protein</fullName>
    </submittedName>
</protein>
<organism evidence="2 3">
    <name type="scientific">Trifolium pratense</name>
    <name type="common">Red clover</name>
    <dbReference type="NCBI Taxonomy" id="57577"/>
    <lineage>
        <taxon>Eukaryota</taxon>
        <taxon>Viridiplantae</taxon>
        <taxon>Streptophyta</taxon>
        <taxon>Embryophyta</taxon>
        <taxon>Tracheophyta</taxon>
        <taxon>Spermatophyta</taxon>
        <taxon>Magnoliopsida</taxon>
        <taxon>eudicotyledons</taxon>
        <taxon>Gunneridae</taxon>
        <taxon>Pentapetalae</taxon>
        <taxon>rosids</taxon>
        <taxon>fabids</taxon>
        <taxon>Fabales</taxon>
        <taxon>Fabaceae</taxon>
        <taxon>Papilionoideae</taxon>
        <taxon>50 kb inversion clade</taxon>
        <taxon>NPAAA clade</taxon>
        <taxon>Hologalegina</taxon>
        <taxon>IRL clade</taxon>
        <taxon>Trifolieae</taxon>
        <taxon>Trifolium</taxon>
    </lineage>
</organism>
<dbReference type="AlphaFoldDB" id="A0A2K3L3L9"/>
<proteinExistence type="predicted"/>
<evidence type="ECO:0000313" key="3">
    <source>
        <dbReference type="Proteomes" id="UP000236291"/>
    </source>
</evidence>
<feature type="region of interest" description="Disordered" evidence="1">
    <location>
        <begin position="1"/>
        <end position="50"/>
    </location>
</feature>